<evidence type="ECO:0000313" key="2">
    <source>
        <dbReference type="Proteomes" id="UP000297890"/>
    </source>
</evidence>
<reference evidence="1 2" key="1">
    <citation type="journal article" date="2019" name="ISME J.">
        <title>Candidatus Macondimonas diazotrophica, a novel gammaproteobacterial genus dominating crude-oil-contaminated coastal sediments.</title>
        <authorList>
            <person name="Karthikeyan S."/>
            <person name="Konstantinidis K."/>
        </authorList>
    </citation>
    <scope>NUCLEOTIDE SEQUENCE [LARGE SCALE GENOMIC DNA]</scope>
    <source>
        <strain evidence="1 2">KTK01</strain>
    </source>
</reference>
<dbReference type="RefSeq" id="WP_135282718.1">
    <property type="nucleotide sequence ID" value="NZ_SRIO01000022.1"/>
</dbReference>
<evidence type="ECO:0000313" key="1">
    <source>
        <dbReference type="EMBL" id="TFZ81457.1"/>
    </source>
</evidence>
<name>A0A4Z0F5B7_9GAMM</name>
<accession>A0A4Z0F5B7</accession>
<gene>
    <name evidence="1" type="ORF">E4680_12315</name>
</gene>
<keyword evidence="2" id="KW-1185">Reference proteome</keyword>
<organism evidence="1 2">
    <name type="scientific">Candidatus Macondimonas diazotrophica</name>
    <dbReference type="NCBI Taxonomy" id="2305248"/>
    <lineage>
        <taxon>Bacteria</taxon>
        <taxon>Pseudomonadati</taxon>
        <taxon>Pseudomonadota</taxon>
        <taxon>Gammaproteobacteria</taxon>
        <taxon>Chromatiales</taxon>
        <taxon>Ectothiorhodospiraceae</taxon>
        <taxon>Candidatus Macondimonas</taxon>
    </lineage>
</organism>
<sequence>MGLAKIVGKIATHDELVEVLQEMEKEQIKLRSAIEWALGENGRFEKPNELANAKKGEFWWRAELRRRAGL</sequence>
<proteinExistence type="predicted"/>
<protein>
    <submittedName>
        <fullName evidence="1">Uncharacterized protein</fullName>
    </submittedName>
</protein>
<dbReference type="EMBL" id="SRIO01000022">
    <property type="protein sequence ID" value="TFZ81457.1"/>
    <property type="molecule type" value="Genomic_DNA"/>
</dbReference>
<dbReference type="AlphaFoldDB" id="A0A4Z0F5B7"/>
<dbReference type="Proteomes" id="UP000297890">
    <property type="component" value="Unassembled WGS sequence"/>
</dbReference>
<comment type="caution">
    <text evidence="1">The sequence shown here is derived from an EMBL/GenBank/DDBJ whole genome shotgun (WGS) entry which is preliminary data.</text>
</comment>